<reference evidence="1" key="1">
    <citation type="submission" date="2016-12" db="EMBL/GenBank/DDBJ databases">
        <title>Discovery of methanogenic haloarchaea.</title>
        <authorList>
            <person name="Sorokin D.Y."/>
            <person name="Makarova K.S."/>
            <person name="Abbas B."/>
            <person name="Ferrer M."/>
            <person name="Golyshin P.N."/>
        </authorList>
    </citation>
    <scope>NUCLEOTIDE SEQUENCE [LARGE SCALE GENOMIC DNA]</scope>
    <source>
        <strain evidence="1">HMET1</strain>
    </source>
</reference>
<protein>
    <submittedName>
        <fullName evidence="1">Uncharacterized protein</fullName>
    </submittedName>
</protein>
<evidence type="ECO:0000313" key="2">
    <source>
        <dbReference type="Proteomes" id="UP000185744"/>
    </source>
</evidence>
<evidence type="ECO:0000313" key="1">
    <source>
        <dbReference type="EMBL" id="OKY77944.1"/>
    </source>
</evidence>
<dbReference type="EMBL" id="MSDW01000001">
    <property type="protein sequence ID" value="OKY77944.1"/>
    <property type="molecule type" value="Genomic_DNA"/>
</dbReference>
<dbReference type="InParanoid" id="A0A1Q6DUA2"/>
<comment type="caution">
    <text evidence="1">The sequence shown here is derived from an EMBL/GenBank/DDBJ whole genome shotgun (WGS) entry which is preliminary data.</text>
</comment>
<keyword evidence="2" id="KW-1185">Reference proteome</keyword>
<gene>
    <name evidence="1" type="ORF">BTN85_0422</name>
</gene>
<dbReference type="AlphaFoldDB" id="A0A1Q6DUA2"/>
<sequence length="38" mass="4092">MVEASIIQEERILSGFNTGLNGAKNILYWVSLPDVVGG</sequence>
<proteinExistence type="predicted"/>
<organism evidence="1 2">
    <name type="scientific">Methanohalarchaeum thermophilum</name>
    <dbReference type="NCBI Taxonomy" id="1903181"/>
    <lineage>
        <taxon>Archaea</taxon>
        <taxon>Methanobacteriati</taxon>
        <taxon>Methanobacteriota</taxon>
        <taxon>Methanonatronarchaeia</taxon>
        <taxon>Methanonatronarchaeales</taxon>
        <taxon>Methanonatronarchaeaceae</taxon>
        <taxon>Candidatus Methanohalarchaeum</taxon>
    </lineage>
</organism>
<dbReference type="Proteomes" id="UP000185744">
    <property type="component" value="Unassembled WGS sequence"/>
</dbReference>
<name>A0A1Q6DUA2_METT1</name>
<accession>A0A1Q6DUA2</accession>